<dbReference type="Proteomes" id="UP000182077">
    <property type="component" value="Unassembled WGS sequence"/>
</dbReference>
<feature type="compositionally biased region" description="Polar residues" evidence="1">
    <location>
        <begin position="34"/>
        <end position="45"/>
    </location>
</feature>
<accession>A0A1L8TMU0</accession>
<feature type="signal peptide" evidence="2">
    <location>
        <begin position="1"/>
        <end position="18"/>
    </location>
</feature>
<dbReference type="RefSeq" id="WP_071857781.1">
    <property type="nucleotide sequence ID" value="NZ_JBHSHK010000023.1"/>
</dbReference>
<feature type="compositionally biased region" description="Basic and acidic residues" evidence="1">
    <location>
        <begin position="23"/>
        <end position="33"/>
    </location>
</feature>
<evidence type="ECO:0000256" key="2">
    <source>
        <dbReference type="SAM" id="SignalP"/>
    </source>
</evidence>
<sequence>MKKIAVFLVGACSIVLLAGCQSTKKEQQTESKSSDSIIVKSTSMPSISKATSETTSTSSSTSSEASITSESQSSSQKEAQKNKSIVLNDNQKGQITNDFLGWASQRAEIGNMAVSDWYFDHGAAGKGDWYANTPDGQVQVQNNGYPGFGSFAIHAIGGCVFYTAKDGNIGKQELFADSFATNYSAKMDWSKPVSKYLLGDNGMVYELKTGNGTPVSTNTGFGEYNDEGTQMDYPPTLDFQISEDTAAQAKLQELISAYQ</sequence>
<evidence type="ECO:0000313" key="3">
    <source>
        <dbReference type="EMBL" id="OJG45607.1"/>
    </source>
</evidence>
<feature type="compositionally biased region" description="Low complexity" evidence="1">
    <location>
        <begin position="46"/>
        <end position="77"/>
    </location>
</feature>
<proteinExistence type="predicted"/>
<comment type="caution">
    <text evidence="3">The sequence shown here is derived from an EMBL/GenBank/DDBJ whole genome shotgun (WGS) entry which is preliminary data.</text>
</comment>
<keyword evidence="2" id="KW-0732">Signal</keyword>
<feature type="region of interest" description="Disordered" evidence="1">
    <location>
        <begin position="22"/>
        <end position="86"/>
    </location>
</feature>
<dbReference type="AlphaFoldDB" id="A0A1L8TMU0"/>
<gene>
    <name evidence="3" type="ORF">RV04_GL001896</name>
</gene>
<feature type="chain" id="PRO_5038916689" description="Lipoprotein" evidence="2">
    <location>
        <begin position="19"/>
        <end position="259"/>
    </location>
</feature>
<evidence type="ECO:0000256" key="1">
    <source>
        <dbReference type="SAM" id="MobiDB-lite"/>
    </source>
</evidence>
<keyword evidence="4" id="KW-1185">Reference proteome</keyword>
<dbReference type="PROSITE" id="PS51257">
    <property type="entry name" value="PROKAR_LIPOPROTEIN"/>
    <property type="match status" value="1"/>
</dbReference>
<dbReference type="STRING" id="249189.RV04_GL001896"/>
<dbReference type="EMBL" id="JXKQ01000005">
    <property type="protein sequence ID" value="OJG45607.1"/>
    <property type="molecule type" value="Genomic_DNA"/>
</dbReference>
<reference evidence="3 4" key="1">
    <citation type="submission" date="2014-12" db="EMBL/GenBank/DDBJ databases">
        <title>Draft genome sequences of 29 type strains of Enterococci.</title>
        <authorList>
            <person name="Zhong Z."/>
            <person name="Sun Z."/>
            <person name="Liu W."/>
            <person name="Zhang W."/>
            <person name="Zhang H."/>
        </authorList>
    </citation>
    <scope>NUCLEOTIDE SEQUENCE [LARGE SCALE GENOMIC DNA]</scope>
    <source>
        <strain evidence="3 4">DSM 17122</strain>
    </source>
</reference>
<organism evidence="3 4">
    <name type="scientific">Enterococcus hermanniensis</name>
    <dbReference type="NCBI Taxonomy" id="249189"/>
    <lineage>
        <taxon>Bacteria</taxon>
        <taxon>Bacillati</taxon>
        <taxon>Bacillota</taxon>
        <taxon>Bacilli</taxon>
        <taxon>Lactobacillales</taxon>
        <taxon>Enterococcaceae</taxon>
        <taxon>Enterococcus</taxon>
    </lineage>
</organism>
<dbReference type="OrthoDB" id="2418342at2"/>
<evidence type="ECO:0008006" key="5">
    <source>
        <dbReference type="Google" id="ProtNLM"/>
    </source>
</evidence>
<evidence type="ECO:0000313" key="4">
    <source>
        <dbReference type="Proteomes" id="UP000182077"/>
    </source>
</evidence>
<protein>
    <recommendedName>
        <fullName evidence="5">Lipoprotein</fullName>
    </recommendedName>
</protein>
<name>A0A1L8TMU0_9ENTE</name>